<dbReference type="OrthoDB" id="104925at2"/>
<gene>
    <name evidence="2" type="ORF">Llan_1217</name>
</gene>
<name>A0A0W0VQ26_9GAMM</name>
<feature type="transmembrane region" description="Helical" evidence="1">
    <location>
        <begin position="93"/>
        <end position="115"/>
    </location>
</feature>
<evidence type="ECO:0000313" key="2">
    <source>
        <dbReference type="EMBL" id="KTD22276.1"/>
    </source>
</evidence>
<dbReference type="RefSeq" id="WP_028373636.1">
    <property type="nucleotide sequence ID" value="NZ_CAAAJD010000020.1"/>
</dbReference>
<feature type="transmembrane region" description="Helical" evidence="1">
    <location>
        <begin position="6"/>
        <end position="27"/>
    </location>
</feature>
<dbReference type="eggNOG" id="ENOG502Z8FH">
    <property type="taxonomic scope" value="Bacteria"/>
</dbReference>
<evidence type="ECO:0008006" key="4">
    <source>
        <dbReference type="Google" id="ProtNLM"/>
    </source>
</evidence>
<dbReference type="STRING" id="45067.Llan_1217"/>
<feature type="transmembrane region" description="Helical" evidence="1">
    <location>
        <begin position="268"/>
        <end position="287"/>
    </location>
</feature>
<feature type="transmembrane region" description="Helical" evidence="1">
    <location>
        <begin position="293"/>
        <end position="312"/>
    </location>
</feature>
<comment type="caution">
    <text evidence="2">The sequence shown here is derived from an EMBL/GenBank/DDBJ whole genome shotgun (WGS) entry which is preliminary data.</text>
</comment>
<evidence type="ECO:0000256" key="1">
    <source>
        <dbReference type="SAM" id="Phobius"/>
    </source>
</evidence>
<keyword evidence="1" id="KW-0812">Transmembrane</keyword>
<feature type="transmembrane region" description="Helical" evidence="1">
    <location>
        <begin position="172"/>
        <end position="201"/>
    </location>
</feature>
<keyword evidence="1" id="KW-1133">Transmembrane helix</keyword>
<feature type="transmembrane region" description="Helical" evidence="1">
    <location>
        <begin position="344"/>
        <end position="367"/>
    </location>
</feature>
<dbReference type="AlphaFoldDB" id="A0A0W0VQ26"/>
<feature type="transmembrane region" description="Helical" evidence="1">
    <location>
        <begin position="235"/>
        <end position="256"/>
    </location>
</feature>
<feature type="transmembrane region" description="Helical" evidence="1">
    <location>
        <begin position="208"/>
        <end position="229"/>
    </location>
</feature>
<keyword evidence="3" id="KW-1185">Reference proteome</keyword>
<feature type="transmembrane region" description="Helical" evidence="1">
    <location>
        <begin position="319"/>
        <end position="338"/>
    </location>
</feature>
<protein>
    <recommendedName>
        <fullName evidence="4">Glycosyltransferase RgtA/B/C/D-like domain-containing protein</fullName>
    </recommendedName>
</protein>
<dbReference type="EMBL" id="LNYI01000027">
    <property type="protein sequence ID" value="KTD22276.1"/>
    <property type="molecule type" value="Genomic_DNA"/>
</dbReference>
<dbReference type="Proteomes" id="UP000054869">
    <property type="component" value="Unassembled WGS sequence"/>
</dbReference>
<organism evidence="2 3">
    <name type="scientific">Legionella lansingensis</name>
    <dbReference type="NCBI Taxonomy" id="45067"/>
    <lineage>
        <taxon>Bacteria</taxon>
        <taxon>Pseudomonadati</taxon>
        <taxon>Pseudomonadota</taxon>
        <taxon>Gammaproteobacteria</taxon>
        <taxon>Legionellales</taxon>
        <taxon>Legionellaceae</taxon>
        <taxon>Legionella</taxon>
    </lineage>
</organism>
<proteinExistence type="predicted"/>
<sequence length="523" mass="60143">MTLLPMRYIYFAIPSLLLIALIAIEWYEILTINSGTFSYSLDDPYIHLSLAQHIGAGEYSLNHGEFASPSSSILWPFLLAPFSYFKLFEFTPLLLNSVFALFTLWVFIHLVLSVLPEPQLHWAHIIIFCLLIPTLNLVGLAFTGLEHSLQMLLSVLLIYGLIIESRRKLFPYWLAVVIIVGPLIRYENLALSIPALVFLFYRGHKKQALYSLGILIVLLAVFSLFLIHIGQPPLASAIVMKLGIGVISSLGEGLIAYFRTNLIERQTLIFLIFLIFFIGLIFFSRLSPVKKQLLVVLSTSLLLHLFLGKFNWYHRYELYLYAAVWFMILYLYFDSMVADPRQIIWYPVVFLGLVFASFPYLSVLYTLPRAANNIFLQQYQMRKFIVTWAKAPVVVNDIGWVSFNNPYYVLDLWGLSNYAIYKERISDKSSLWMAREVKKSGAKLAMVYKNWFPLLPKNWVLLGCLSFNAPRITPANRVVHFYATDIKYAAELKQQLTQFIKELPEGAQFSFNCNNGRMSHGLI</sequence>
<feature type="transmembrane region" description="Helical" evidence="1">
    <location>
        <begin position="121"/>
        <end position="142"/>
    </location>
</feature>
<accession>A0A0W0VQ26</accession>
<keyword evidence="1" id="KW-0472">Membrane</keyword>
<dbReference type="PATRIC" id="fig|45067.4.peg.1275"/>
<reference evidence="2 3" key="1">
    <citation type="submission" date="2015-11" db="EMBL/GenBank/DDBJ databases">
        <title>Genomic analysis of 38 Legionella species identifies large and diverse effector repertoires.</title>
        <authorList>
            <person name="Burstein D."/>
            <person name="Amaro F."/>
            <person name="Zusman T."/>
            <person name="Lifshitz Z."/>
            <person name="Cohen O."/>
            <person name="Gilbert J.A."/>
            <person name="Pupko T."/>
            <person name="Shuman H.A."/>
            <person name="Segal G."/>
        </authorList>
    </citation>
    <scope>NUCLEOTIDE SEQUENCE [LARGE SCALE GENOMIC DNA]</scope>
    <source>
        <strain evidence="2 3">ATCC 49751</strain>
    </source>
</reference>
<evidence type="ECO:0000313" key="3">
    <source>
        <dbReference type="Proteomes" id="UP000054869"/>
    </source>
</evidence>